<dbReference type="GO" id="GO:0017111">
    <property type="term" value="F:ribonucleoside triphosphate phosphatase activity"/>
    <property type="evidence" value="ECO:0007669"/>
    <property type="project" value="InterPro"/>
</dbReference>
<dbReference type="GO" id="GO:0005524">
    <property type="term" value="F:ATP binding"/>
    <property type="evidence" value="ECO:0007669"/>
    <property type="project" value="UniProtKB-KW"/>
</dbReference>
<protein>
    <submittedName>
        <fullName evidence="4">Nucleoside-triphosphatase</fullName>
    </submittedName>
</protein>
<proteinExistence type="predicted"/>
<evidence type="ECO:0000256" key="2">
    <source>
        <dbReference type="ARBA" id="ARBA00022801"/>
    </source>
</evidence>
<dbReference type="InterPro" id="IPR027417">
    <property type="entry name" value="P-loop_NTPase"/>
</dbReference>
<keyword evidence="1" id="KW-0547">Nucleotide-binding</keyword>
<keyword evidence="2" id="KW-0378">Hydrolase</keyword>
<dbReference type="STRING" id="6184.A0A430QR81"/>
<comment type="caution">
    <text evidence="4">The sequence shown here is derived from an EMBL/GenBank/DDBJ whole genome shotgun (WGS) entry which is preliminary data.</text>
</comment>
<dbReference type="SUPFAM" id="SSF52540">
    <property type="entry name" value="P-loop containing nucleoside triphosphate hydrolases"/>
    <property type="match status" value="1"/>
</dbReference>
<dbReference type="Pfam" id="PF03266">
    <property type="entry name" value="NTPase_1"/>
    <property type="match status" value="2"/>
</dbReference>
<keyword evidence="5" id="KW-1185">Reference proteome</keyword>
<reference evidence="4 5" key="1">
    <citation type="journal article" date="2019" name="PLoS Pathog.">
        <title>Genome sequence of the bovine parasite Schistosoma bovis Tanzania.</title>
        <authorList>
            <person name="Oey H."/>
            <person name="Zakrzewski M."/>
            <person name="Gobert G."/>
            <person name="Gravermann K."/>
            <person name="Stoye J."/>
            <person name="Jones M."/>
            <person name="Mcmanus D."/>
            <person name="Krause L."/>
        </authorList>
    </citation>
    <scope>NUCLEOTIDE SEQUENCE [LARGE SCALE GENOMIC DNA]</scope>
    <source>
        <strain evidence="4 5">TAN1997</strain>
    </source>
</reference>
<dbReference type="AlphaFoldDB" id="A0A430QR81"/>
<feature type="non-terminal residue" evidence="4">
    <location>
        <position position="1"/>
    </location>
</feature>
<sequence>NLYLLTGIGKTTLVSHVFEELLKNGIQAVGFKTEEVRQFYSGKSTRFGFDVVLFDSSRTYPRASLARLINHSSQQVQHQPRVGQYLVNISSFESLAIPCLQIISILSSEKDSKFPLFFWSFFHIGHDNNQQSIINDLENVSSNNIVRKNDLIVCIIDEIGKMELCSSKFTYLIEKLISSISNLPTNSQRDIKHPTVVLLATVPSPKRQDGTRGIPLVDHICSMKEASIIEIDLSNRNEIIQEIMKRILKCKSS</sequence>
<dbReference type="PANTHER" id="PTHR43146">
    <property type="entry name" value="CANCER-RELATED NUCLEOSIDE-TRIPHOSPHATASE"/>
    <property type="match status" value="1"/>
</dbReference>
<organism evidence="4 5">
    <name type="scientific">Schistosoma bovis</name>
    <name type="common">Blood fluke</name>
    <dbReference type="NCBI Taxonomy" id="6184"/>
    <lineage>
        <taxon>Eukaryota</taxon>
        <taxon>Metazoa</taxon>
        <taxon>Spiralia</taxon>
        <taxon>Lophotrochozoa</taxon>
        <taxon>Platyhelminthes</taxon>
        <taxon>Trematoda</taxon>
        <taxon>Digenea</taxon>
        <taxon>Strigeidida</taxon>
        <taxon>Schistosomatoidea</taxon>
        <taxon>Schistosomatidae</taxon>
        <taxon>Schistosoma</taxon>
    </lineage>
</organism>
<evidence type="ECO:0000256" key="1">
    <source>
        <dbReference type="ARBA" id="ARBA00022741"/>
    </source>
</evidence>
<dbReference type="PANTHER" id="PTHR43146:SF1">
    <property type="entry name" value="CANCER-RELATED NUCLEOSIDE-TRIPHOSPHATASE"/>
    <property type="match status" value="1"/>
</dbReference>
<evidence type="ECO:0000256" key="3">
    <source>
        <dbReference type="ARBA" id="ARBA00022840"/>
    </source>
</evidence>
<accession>A0A430QR81</accession>
<keyword evidence="3" id="KW-0067">ATP-binding</keyword>
<gene>
    <name evidence="4" type="ORF">DC041_0006839</name>
</gene>
<evidence type="ECO:0000313" key="4">
    <source>
        <dbReference type="EMBL" id="RTG90213.1"/>
    </source>
</evidence>
<name>A0A430QR81_SCHBO</name>
<dbReference type="EMBL" id="QMKO01001455">
    <property type="protein sequence ID" value="RTG90213.1"/>
    <property type="molecule type" value="Genomic_DNA"/>
</dbReference>
<dbReference type="InterPro" id="IPR004948">
    <property type="entry name" value="Nuc-triphosphatase_THEP1"/>
</dbReference>
<dbReference type="Proteomes" id="UP000290809">
    <property type="component" value="Unassembled WGS sequence"/>
</dbReference>
<evidence type="ECO:0000313" key="5">
    <source>
        <dbReference type="Proteomes" id="UP000290809"/>
    </source>
</evidence>
<dbReference type="Gene3D" id="3.40.50.300">
    <property type="entry name" value="P-loop containing nucleotide triphosphate hydrolases"/>
    <property type="match status" value="1"/>
</dbReference>